<organism evidence="4 5">
    <name type="scientific">Rotaria magnacalcarata</name>
    <dbReference type="NCBI Taxonomy" id="392030"/>
    <lineage>
        <taxon>Eukaryota</taxon>
        <taxon>Metazoa</taxon>
        <taxon>Spiralia</taxon>
        <taxon>Gnathifera</taxon>
        <taxon>Rotifera</taxon>
        <taxon>Eurotatoria</taxon>
        <taxon>Bdelloidea</taxon>
        <taxon>Philodinida</taxon>
        <taxon>Philodinidae</taxon>
        <taxon>Rotaria</taxon>
    </lineage>
</organism>
<dbReference type="PANTHER" id="PTHR46769:SF2">
    <property type="entry name" value="FIBROCYSTIN-L ISOFORM 2 PRECURSOR-RELATED"/>
    <property type="match status" value="1"/>
</dbReference>
<dbReference type="Gene3D" id="2.160.20.10">
    <property type="entry name" value="Single-stranded right-handed beta-helix, Pectin lyase-like"/>
    <property type="match status" value="1"/>
</dbReference>
<evidence type="ECO:0000313" key="5">
    <source>
        <dbReference type="Proteomes" id="UP000676336"/>
    </source>
</evidence>
<keyword evidence="2" id="KW-0472">Membrane</keyword>
<feature type="signal peptide" evidence="3">
    <location>
        <begin position="1"/>
        <end position="17"/>
    </location>
</feature>
<feature type="chain" id="PRO_5035883159" evidence="3">
    <location>
        <begin position="18"/>
        <end position="1154"/>
    </location>
</feature>
<dbReference type="EMBL" id="CAJOBI010001655">
    <property type="protein sequence ID" value="CAF3892751.1"/>
    <property type="molecule type" value="Genomic_DNA"/>
</dbReference>
<keyword evidence="2" id="KW-1133">Transmembrane helix</keyword>
<feature type="transmembrane region" description="Helical" evidence="2">
    <location>
        <begin position="1042"/>
        <end position="1066"/>
    </location>
</feature>
<dbReference type="InterPro" id="IPR052387">
    <property type="entry name" value="Fibrocystin"/>
</dbReference>
<protein>
    <submittedName>
        <fullName evidence="4">Uncharacterized protein</fullName>
    </submittedName>
</protein>
<dbReference type="InterPro" id="IPR012334">
    <property type="entry name" value="Pectin_lyas_fold"/>
</dbReference>
<comment type="caution">
    <text evidence="4">The sequence shown here is derived from an EMBL/GenBank/DDBJ whole genome shotgun (WGS) entry which is preliminary data.</text>
</comment>
<evidence type="ECO:0000256" key="3">
    <source>
        <dbReference type="SAM" id="SignalP"/>
    </source>
</evidence>
<gene>
    <name evidence="4" type="ORF">SMN809_LOCUS6211</name>
</gene>
<reference evidence="4" key="1">
    <citation type="submission" date="2021-02" db="EMBL/GenBank/DDBJ databases">
        <authorList>
            <person name="Nowell W R."/>
        </authorList>
    </citation>
    <scope>NUCLEOTIDE SEQUENCE</scope>
</reference>
<keyword evidence="1 3" id="KW-0732">Signal</keyword>
<dbReference type="Proteomes" id="UP000676336">
    <property type="component" value="Unassembled WGS sequence"/>
</dbReference>
<dbReference type="PANTHER" id="PTHR46769">
    <property type="entry name" value="POLYCYSTIC KIDNEY AND HEPATIC DISEASE 1 (AUTOSOMAL RECESSIVE)-LIKE 1"/>
    <property type="match status" value="1"/>
</dbReference>
<evidence type="ECO:0000313" key="4">
    <source>
        <dbReference type="EMBL" id="CAF3892751.1"/>
    </source>
</evidence>
<dbReference type="AlphaFoldDB" id="A0A8S2LA64"/>
<proteinExistence type="predicted"/>
<name>A0A8S2LA64_9BILA</name>
<accession>A0A8S2LA64</accession>
<sequence>MPRGITWTRLALTAASGQNVIILSQAVNWTTNDEIIITTTDTNIAHTERHQIDYIENQTLIHTKLPLAYTHLVLQQTFANGQVAAVSAAVGLLTRNIRIRSQRAGSSLTGFRILITDYRTCVFDNFSNQCNDTYYKGYARISNTQFIGFGKLDDTYYSDLQSGISMSHLGDYISSRPTFIDACSFDSGFNAAIGMRSTNGIPITNNVIYNTYRSGIAVTGMNNRVENNLITTVYWVGTGQDASISQFSSNNDAAIMARDATSVRLLNNLVAGVERLAYRIPGESCGGSDVYTPLNVLNEYSNNEAHSVMSGVSLWPTDKGFIYDRRSQQHGIGDFRIPRLALTNLTGHRININLTYPYRGISRSNSCSLQPLWGMYMCNSSIDYRMLIIESMDSDTEKRRISPVAIMSNSGYIDLINGPQDQSFCNGYSCKRRISTFMAIIQSRQTYKIFFSSTPPRQTRFRILNADSSIKCVLALQYDSLQHIDVYANTMYIPPTNRDLSAPGLMLDDRPNGVTLSSPSGSNYFDRTYQMAYFAIDGSTMIDIKVSPLLILSFGFPPMDPASFYSTNLVANLAILLNISPDKIRRVNIVSASNQTRIRRQTSRALPSIQLQIELRDEPRTSSTATTGIRAEILSNVASTIINRYQSGELQEAWKNLNITNGTAPSVLNTQEPFDNSSVELNTINKLLLITPPNNCRQQSPCTIQPVLVAYNVEGNVIQKLGSKDRPWQVKASVIGRPNLILPGGIANYSGGQTQYTLFGLPDIGTQQVQFNLIPPDGVNSSFLATTNLTVQTAFVSVTRAILAGQQVNNIYVVNVNETFSVTLMPVDSITLLKLGKIQWGSWTWSANVTLRSLPKLNRYGSLVQSNLSSTNIDLTEGTVTVTNLAINATGMYMLQILMVSSNNDHSIVLLSNGILVKDDTVTLITESDSFSSNITFAGDFDALNSSGKLEEKRTMICNHMINVGMPLISDIIVFKGSVVVTYEADTLAPNVSAAVSKLLSDPGAIPDLTLTSVNMFGRTYVPSSASSSSSGSDTGNVSTNVALIVGLVVGLVGGLLVIFGVVWLYRAHERMISRHRLGVEETDEDKLTGVDANGVASPKLDNHVSSTNLDGIELFSPIFINQTQSKTSNRNLNNFQAAKPVLPSSMMEIIAFD</sequence>
<keyword evidence="2" id="KW-0812">Transmembrane</keyword>
<evidence type="ECO:0000256" key="2">
    <source>
        <dbReference type="SAM" id="Phobius"/>
    </source>
</evidence>
<evidence type="ECO:0000256" key="1">
    <source>
        <dbReference type="ARBA" id="ARBA00022729"/>
    </source>
</evidence>